<organism evidence="1 2">
    <name type="scientific">Cyanomargarita calcarea GSE-NOS-MK-12-04C</name>
    <dbReference type="NCBI Taxonomy" id="2839659"/>
    <lineage>
        <taxon>Bacteria</taxon>
        <taxon>Bacillati</taxon>
        <taxon>Cyanobacteriota</taxon>
        <taxon>Cyanophyceae</taxon>
        <taxon>Nostocales</taxon>
        <taxon>Cyanomargaritaceae</taxon>
        <taxon>Cyanomargarita</taxon>
    </lineage>
</organism>
<dbReference type="AlphaFoldDB" id="A0A951QS22"/>
<dbReference type="Proteomes" id="UP000729701">
    <property type="component" value="Unassembled WGS sequence"/>
</dbReference>
<reference evidence="1" key="2">
    <citation type="journal article" date="2022" name="Microbiol. Resour. Announc.">
        <title>Metagenome Sequencing to Explore Phylogenomics of Terrestrial Cyanobacteria.</title>
        <authorList>
            <person name="Ward R.D."/>
            <person name="Stajich J.E."/>
            <person name="Johansen J.R."/>
            <person name="Huntemann M."/>
            <person name="Clum A."/>
            <person name="Foster B."/>
            <person name="Foster B."/>
            <person name="Roux S."/>
            <person name="Palaniappan K."/>
            <person name="Varghese N."/>
            <person name="Mukherjee S."/>
            <person name="Reddy T.B.K."/>
            <person name="Daum C."/>
            <person name="Copeland A."/>
            <person name="Chen I.A."/>
            <person name="Ivanova N.N."/>
            <person name="Kyrpides N.C."/>
            <person name="Shapiro N."/>
            <person name="Eloe-Fadrosh E.A."/>
            <person name="Pietrasiak N."/>
        </authorList>
    </citation>
    <scope>NUCLEOTIDE SEQUENCE</scope>
    <source>
        <strain evidence="1">GSE-NOS-MK-12-04C</strain>
    </source>
</reference>
<accession>A0A951QS22</accession>
<comment type="caution">
    <text evidence="1">The sequence shown here is derived from an EMBL/GenBank/DDBJ whole genome shotgun (WGS) entry which is preliminary data.</text>
</comment>
<proteinExistence type="predicted"/>
<evidence type="ECO:0000313" key="1">
    <source>
        <dbReference type="EMBL" id="MBW4671162.1"/>
    </source>
</evidence>
<gene>
    <name evidence="1" type="ORF">KME60_28000</name>
</gene>
<name>A0A951QS22_9CYAN</name>
<protein>
    <submittedName>
        <fullName evidence="1">Uncharacterized protein</fullName>
    </submittedName>
</protein>
<dbReference type="EMBL" id="JAHHGZ010000040">
    <property type="protein sequence ID" value="MBW4671162.1"/>
    <property type="molecule type" value="Genomic_DNA"/>
</dbReference>
<reference evidence="1" key="1">
    <citation type="submission" date="2021-05" db="EMBL/GenBank/DDBJ databases">
        <authorList>
            <person name="Pietrasiak N."/>
            <person name="Ward R."/>
            <person name="Stajich J.E."/>
            <person name="Kurbessoian T."/>
        </authorList>
    </citation>
    <scope>NUCLEOTIDE SEQUENCE</scope>
    <source>
        <strain evidence="1">GSE-NOS-MK-12-04C</strain>
    </source>
</reference>
<sequence>MPISPRNKADFDTWISGVINDLNLQVNEKRVSANKLRPRHWKRIGEIYDKCRVQESRIRSKDHPLVWEGAVKEATAVIMEANGENSEVILDGLIDNYLNS</sequence>
<evidence type="ECO:0000313" key="2">
    <source>
        <dbReference type="Proteomes" id="UP000729701"/>
    </source>
</evidence>